<dbReference type="Gene3D" id="1.10.1600.10">
    <property type="match status" value="1"/>
</dbReference>
<protein>
    <submittedName>
        <fullName evidence="1">Putative KU70 protein</fullName>
    </submittedName>
</protein>
<accession>A0A1X0NDH0</accession>
<sequence length="198" mass="21936">AEDIRRVPTLPCFGVDTTPKPEEVDLAKRIISSLSVSYDIHAVPNPLLQHRLQLMQKMALQQTKTTIAKESNNTNELQTVKDLSLPDREGMMHYAHLFQEFNNTVLGPSYDADKLCQSCKPKVVAGVKTSRAGELPDDSGNDAISRLVKGAFENNALQTLTVLQLRSYLNAMGESTDGARRKDDLIQVVTRVVKSQSK</sequence>
<gene>
    <name evidence="1" type="ORF">TM35_001931000</name>
</gene>
<dbReference type="PANTHER" id="PTHR12604">
    <property type="entry name" value="KU AUTOANTIGEN DNA HELICASE"/>
    <property type="match status" value="1"/>
</dbReference>
<dbReference type="Proteomes" id="UP000192257">
    <property type="component" value="Unassembled WGS sequence"/>
</dbReference>
<dbReference type="AlphaFoldDB" id="A0A1X0NDH0"/>
<dbReference type="VEuPathDB" id="TriTrypDB:TM35_001931000"/>
<dbReference type="SUPFAM" id="SSF68906">
    <property type="entry name" value="SAP domain"/>
    <property type="match status" value="1"/>
</dbReference>
<dbReference type="EMBL" id="NBCO01000193">
    <property type="protein sequence ID" value="ORC79950.1"/>
    <property type="molecule type" value="Genomic_DNA"/>
</dbReference>
<organism evidence="1 2">
    <name type="scientific">Trypanosoma theileri</name>
    <dbReference type="NCBI Taxonomy" id="67003"/>
    <lineage>
        <taxon>Eukaryota</taxon>
        <taxon>Discoba</taxon>
        <taxon>Euglenozoa</taxon>
        <taxon>Kinetoplastea</taxon>
        <taxon>Metakinetoplastina</taxon>
        <taxon>Trypanosomatida</taxon>
        <taxon>Trypanosomatidae</taxon>
        <taxon>Trypanosoma</taxon>
    </lineage>
</organism>
<comment type="caution">
    <text evidence="1">The sequence shown here is derived from an EMBL/GenBank/DDBJ whole genome shotgun (WGS) entry which is preliminary data.</text>
</comment>
<dbReference type="PANTHER" id="PTHR12604:SF2">
    <property type="entry name" value="X-RAY REPAIR CROSS-COMPLEMENTING PROTEIN 6"/>
    <property type="match status" value="1"/>
</dbReference>
<dbReference type="GO" id="GO:0000723">
    <property type="term" value="P:telomere maintenance"/>
    <property type="evidence" value="ECO:0007669"/>
    <property type="project" value="TreeGrafter"/>
</dbReference>
<dbReference type="InterPro" id="IPR036361">
    <property type="entry name" value="SAP_dom_sf"/>
</dbReference>
<evidence type="ECO:0000313" key="2">
    <source>
        <dbReference type="Proteomes" id="UP000192257"/>
    </source>
</evidence>
<evidence type="ECO:0000313" key="1">
    <source>
        <dbReference type="EMBL" id="ORC79950.1"/>
    </source>
</evidence>
<name>A0A1X0NDH0_9TRYP</name>
<dbReference type="GO" id="GO:0043564">
    <property type="term" value="C:Ku70:Ku80 complex"/>
    <property type="evidence" value="ECO:0007669"/>
    <property type="project" value="TreeGrafter"/>
</dbReference>
<dbReference type="OrthoDB" id="3249161at2759"/>
<dbReference type="RefSeq" id="XP_028876713.1">
    <property type="nucleotide sequence ID" value="XM_029031992.1"/>
</dbReference>
<reference evidence="1 2" key="1">
    <citation type="submission" date="2017-03" db="EMBL/GenBank/DDBJ databases">
        <title>An alternative strategy for trypanosome survival in the mammalian bloodstream revealed through genome and transcriptome analysis of the ubiquitous bovine parasite Trypanosoma (Megatrypanum) theileri.</title>
        <authorList>
            <person name="Kelly S."/>
            <person name="Ivens A."/>
            <person name="Mott A."/>
            <person name="O'Neill E."/>
            <person name="Emms D."/>
            <person name="Macleod O."/>
            <person name="Voorheis P."/>
            <person name="Matthews J."/>
            <person name="Matthews K."/>
            <person name="Carrington M."/>
        </authorList>
    </citation>
    <scope>NUCLEOTIDE SEQUENCE [LARGE SCALE GENOMIC DNA]</scope>
    <source>
        <strain evidence="1">Edinburgh</strain>
    </source>
</reference>
<proteinExistence type="predicted"/>
<dbReference type="STRING" id="67003.A0A1X0NDH0"/>
<dbReference type="GeneID" id="39991772"/>
<dbReference type="GO" id="GO:0006303">
    <property type="term" value="P:double-strand break repair via nonhomologous end joining"/>
    <property type="evidence" value="ECO:0007669"/>
    <property type="project" value="TreeGrafter"/>
</dbReference>
<dbReference type="GO" id="GO:0042162">
    <property type="term" value="F:telomeric DNA binding"/>
    <property type="evidence" value="ECO:0007669"/>
    <property type="project" value="TreeGrafter"/>
</dbReference>
<keyword evidence="2" id="KW-1185">Reference proteome</keyword>
<dbReference type="GO" id="GO:0003690">
    <property type="term" value="F:double-stranded DNA binding"/>
    <property type="evidence" value="ECO:0007669"/>
    <property type="project" value="TreeGrafter"/>
</dbReference>
<dbReference type="SUPFAM" id="SSF100939">
    <property type="entry name" value="SPOC domain-like"/>
    <property type="match status" value="1"/>
</dbReference>
<dbReference type="InterPro" id="IPR016194">
    <property type="entry name" value="SPOC-like_C_dom_sf"/>
</dbReference>
<feature type="non-terminal residue" evidence="1">
    <location>
        <position position="1"/>
    </location>
</feature>